<keyword evidence="1" id="KW-0808">Transferase</keyword>
<comment type="caution">
    <text evidence="1">The sequence shown here is derived from an EMBL/GenBank/DDBJ whole genome shotgun (WGS) entry which is preliminary data.</text>
</comment>
<sequence>MTTPLQTFTTSPYTLEHFKDFIQQAFPQAQLLDSPTTPYKEGHIIHAYTPICDEIELESSHILQVYAFETSSTRAKVTLHQELAKIAKNNASHILACFYNPSDTKEFRLSLITTGFDFEANKSTHSNLRRQSFTLGDSIPTHTAQKQLKDLIDSKAKSKDTLEEVFSLEPVTKEFYAEYKKLYDSLCQTLNASPAVINALNGYQGVSGEQATSAFVKKLLGRIIFLYFLQKKGWLGVEQGKQWGSGDKHFFRTLFARAKKQGQSFYAKLLCPLFFESLNTERKDDYSQELGCKIPFLNGGLFEEAKLPATEHHSFDRHIAIEQALDNTQFEAIFELFDRYHFTIEESTPDNVEISIDPEMLGKVFENLIDYNKDTGAFYTRRPIVHFMCKNALTRYLQIQLLGSIAQADLSDSSAKVDSKKTAQCPESTFDKTAQNASDSHDIKVENVFDKTPQAAGFADDFVGCQGVGEGIYLSGNEQAHAADSRKSAAKPTPEISQAIHNLIFHQDPSHLPPTTQSQILSLLQECTILDNAIGSGAFPMGLLLEILEAIHALCPELKEEQLAKCKRQIIANQIYGVDIDADAIEIAKLRFWLSIAVDESSPSPLPNLDFKLMQGNSLLESICSIPVIESLEQEERDGLFEKRETHRVQSLPLFSRDQAKDLTKLFLDYYESHTPKQKQALKQEILKIMQDVFTQRKADIDREIHSLINDPKAQASPKAQAQAQAKSLALEDFKAELDSLLHDYARYDFHTDKLFLYRFFFAPVFEKGGFDIVIGNPPYIRQEKIPQKQEILQEFEALRLEPQAPIKFSDSSADIFTYFYAKGLELLKPSGVLSFITSNKWCRAKYGQNLRELLLPRLDSHYDLNGIKAFESATVDTAITTVLKSQPQTLKDQEPKEAKGSKEPKAPSHNLYFLALSQSGASHQALLSSSPYLSATIHTKRVSLPASSLSASSLSFANPAALALKAKIEAIGTPLKEWDISINYGIKTGYNEAFIIDSKKRDEILSNCDDTQASLKPYPLSQYDPNLASD</sequence>
<accession>A0ACC6FRD4</accession>
<dbReference type="EMBL" id="JANURN010000003">
    <property type="protein sequence ID" value="MDL0081763.1"/>
    <property type="molecule type" value="Genomic_DNA"/>
</dbReference>
<gene>
    <name evidence="1" type="ORF">NYG90_03560</name>
</gene>
<proteinExistence type="predicted"/>
<evidence type="ECO:0000313" key="2">
    <source>
        <dbReference type="Proteomes" id="UP001173802"/>
    </source>
</evidence>
<dbReference type="Proteomes" id="UP001173802">
    <property type="component" value="Unassembled WGS sequence"/>
</dbReference>
<evidence type="ECO:0000313" key="1">
    <source>
        <dbReference type="EMBL" id="MDL0081763.1"/>
    </source>
</evidence>
<reference evidence="1 2" key="1">
    <citation type="journal article" date="2023" name="Microorganisms">
        <title>Isolation and Genomic Characteristics of Cat-Borne Campylobacter felis sp. nov. and Sheep-Borne Campylobacter ovis sp. nov.</title>
        <authorList>
            <person name="Wang H."/>
            <person name="Li Y."/>
            <person name="Gu Y."/>
            <person name="Zhou G."/>
            <person name="Chen X."/>
            <person name="Zhang X."/>
            <person name="Shao Z."/>
            <person name="Zhang J."/>
            <person name="Zhang M."/>
        </authorList>
    </citation>
    <scope>NUCLEOTIDE SEQUENCE [LARGE SCALE GENOMIC DNA]</scope>
    <source>
        <strain evidence="1 2">XJK30-2</strain>
    </source>
</reference>
<keyword evidence="2" id="KW-1185">Reference proteome</keyword>
<keyword evidence="1" id="KW-0489">Methyltransferase</keyword>
<name>A0ACC6FRD4_9HELI</name>
<protein>
    <submittedName>
        <fullName evidence="1">Eco57I restriction-modification methylase domain-containing protein</fullName>
    </submittedName>
</protein>
<organism evidence="1 2">
    <name type="scientific">Helicobacter zhangjianzhongii</name>
    <dbReference type="NCBI Taxonomy" id="2974574"/>
    <lineage>
        <taxon>Bacteria</taxon>
        <taxon>Pseudomonadati</taxon>
        <taxon>Campylobacterota</taxon>
        <taxon>Epsilonproteobacteria</taxon>
        <taxon>Campylobacterales</taxon>
        <taxon>Helicobacteraceae</taxon>
        <taxon>Helicobacter</taxon>
    </lineage>
</organism>